<feature type="transmembrane region" description="Helical" evidence="1">
    <location>
        <begin position="7"/>
        <end position="29"/>
    </location>
</feature>
<organism evidence="2 3">
    <name type="scientific">Haloferax larsenii</name>
    <dbReference type="NCBI Taxonomy" id="302484"/>
    <lineage>
        <taxon>Archaea</taxon>
        <taxon>Methanobacteriati</taxon>
        <taxon>Methanobacteriota</taxon>
        <taxon>Stenosarchaea group</taxon>
        <taxon>Halobacteria</taxon>
        <taxon>Halobacteriales</taxon>
        <taxon>Haloferacaceae</taxon>
        <taxon>Haloferax</taxon>
    </lineage>
</organism>
<feature type="transmembrane region" description="Helical" evidence="1">
    <location>
        <begin position="35"/>
        <end position="57"/>
    </location>
</feature>
<keyword evidence="1" id="KW-1133">Transmembrane helix</keyword>
<evidence type="ECO:0000313" key="2">
    <source>
        <dbReference type="EMBL" id="UVE49627.1"/>
    </source>
</evidence>
<gene>
    <name evidence="2" type="ORF">KU306_11980</name>
</gene>
<keyword evidence="3" id="KW-1185">Reference proteome</keyword>
<dbReference type="GeneID" id="74529636"/>
<evidence type="ECO:0008006" key="4">
    <source>
        <dbReference type="Google" id="ProtNLM"/>
    </source>
</evidence>
<feature type="transmembrane region" description="Helical" evidence="1">
    <location>
        <begin position="78"/>
        <end position="100"/>
    </location>
</feature>
<dbReference type="Proteomes" id="UP001058330">
    <property type="component" value="Chromosome"/>
</dbReference>
<dbReference type="EMBL" id="CP078063">
    <property type="protein sequence ID" value="UVE49627.1"/>
    <property type="molecule type" value="Genomic_DNA"/>
</dbReference>
<evidence type="ECO:0000313" key="3">
    <source>
        <dbReference type="Proteomes" id="UP001058330"/>
    </source>
</evidence>
<accession>A0ABY5RBD8</accession>
<protein>
    <recommendedName>
        <fullName evidence="4">DUF2254 domain-containing protein</fullName>
    </recommendedName>
</protein>
<sequence>MMDRRELFAGVFLSSAIGIFVGGITGYVPASLSQVFSTLAAVQATLLSIIVAIYVLASQLISDRYSPRVLEFEAGDSNFAVIVSVFGLSILIDVISMTFYESIGEDTAISSIVLFTSISFATLSFLTLFLVQDEMVGRAQPDRIAKLIEKSITWDSLSKKIRSDDLSRPFYNQFETTREAVKSSDLQNSRVVTKALTDSIKTVFETALSRSDDTTAASILILSLGVVDELERIGELAIDRADRQMVDNVANCLADIAQNAIDNDFERLATNSVSSLHQMSTRIIPDMLGDTLAKSTWIRYDDILTSASEKDIGRTIGMTTNAISLLVSDFSEDFKPFSPHGTTVVDVLVRILLDGWIVYVKNHGTTVPMSEIGYGDPKYMSADLLEYEHSFNHFEDGFQSVSSSIFKMRGKGTVERTFTLKIEQTILSKLEELAIESAKIENFDLTYHFTMVLIFIGISIGTESAHVNLDSSVRKVMSENTIGENAVNSVFSELRKFPNQNGPSPIFYTSFDSVDYFDNPTLFLDDLMKLEIQLYN</sequence>
<feature type="transmembrane region" description="Helical" evidence="1">
    <location>
        <begin position="112"/>
        <end position="131"/>
    </location>
</feature>
<dbReference type="RefSeq" id="WP_258302049.1">
    <property type="nucleotide sequence ID" value="NZ_CP078063.1"/>
</dbReference>
<keyword evidence="1" id="KW-0472">Membrane</keyword>
<reference evidence="2" key="1">
    <citation type="submission" date="2021-07" db="EMBL/GenBank/DDBJ databases">
        <title>Studies on halocins as antimicrobial molecules from haloarchaea.</title>
        <authorList>
            <person name="Kumar S."/>
            <person name="Khare S.K."/>
        </authorList>
    </citation>
    <scope>NUCLEOTIDE SEQUENCE</scope>
    <source>
        <strain evidence="2">NCIM 5678</strain>
    </source>
</reference>
<keyword evidence="1" id="KW-0812">Transmembrane</keyword>
<proteinExistence type="predicted"/>
<evidence type="ECO:0000256" key="1">
    <source>
        <dbReference type="SAM" id="Phobius"/>
    </source>
</evidence>
<name>A0ABY5RBD8_HALLR</name>